<gene>
    <name evidence="10" type="ORF">SAMN05421736_12284</name>
</gene>
<dbReference type="EMBL" id="FNPI01000022">
    <property type="protein sequence ID" value="SDZ62826.1"/>
    <property type="molecule type" value="Genomic_DNA"/>
</dbReference>
<keyword evidence="11" id="KW-1185">Reference proteome</keyword>
<feature type="transmembrane region" description="Helical" evidence="9">
    <location>
        <begin position="228"/>
        <end position="246"/>
    </location>
</feature>
<evidence type="ECO:0000256" key="6">
    <source>
        <dbReference type="ARBA" id="ARBA00022989"/>
    </source>
</evidence>
<keyword evidence="2" id="KW-0813">Transport</keyword>
<feature type="transmembrane region" description="Helical" evidence="9">
    <location>
        <begin position="86"/>
        <end position="103"/>
    </location>
</feature>
<evidence type="ECO:0000313" key="11">
    <source>
        <dbReference type="Proteomes" id="UP000198935"/>
    </source>
</evidence>
<dbReference type="GO" id="GO:0022857">
    <property type="term" value="F:transmembrane transporter activity"/>
    <property type="evidence" value="ECO:0007669"/>
    <property type="project" value="InterPro"/>
</dbReference>
<feature type="transmembrane region" description="Helical" evidence="9">
    <location>
        <begin position="309"/>
        <end position="326"/>
    </location>
</feature>
<comment type="subcellular location">
    <subcellularLocation>
        <location evidence="1">Cell membrane</location>
        <topology evidence="1">Multi-pass membrane protein</topology>
    </subcellularLocation>
</comment>
<dbReference type="Proteomes" id="UP000198935">
    <property type="component" value="Unassembled WGS sequence"/>
</dbReference>
<evidence type="ECO:0000256" key="3">
    <source>
        <dbReference type="ARBA" id="ARBA00022475"/>
    </source>
</evidence>
<feature type="transmembrane region" description="Helical" evidence="9">
    <location>
        <begin position="30"/>
        <end position="49"/>
    </location>
</feature>
<keyword evidence="3" id="KW-1003">Cell membrane</keyword>
<evidence type="ECO:0000256" key="7">
    <source>
        <dbReference type="ARBA" id="ARBA00023136"/>
    </source>
</evidence>
<keyword evidence="7 9" id="KW-0472">Membrane</keyword>
<feature type="transmembrane region" description="Helical" evidence="9">
    <location>
        <begin position="283"/>
        <end position="303"/>
    </location>
</feature>
<evidence type="ECO:0000256" key="8">
    <source>
        <dbReference type="ARBA" id="ARBA00039381"/>
    </source>
</evidence>
<keyword evidence="4" id="KW-0997">Cell inner membrane</keyword>
<evidence type="ECO:0000256" key="2">
    <source>
        <dbReference type="ARBA" id="ARBA00022448"/>
    </source>
</evidence>
<proteinExistence type="predicted"/>
<name>A0A1H3UKI0_9BACI</name>
<dbReference type="GO" id="GO:0005886">
    <property type="term" value="C:plasma membrane"/>
    <property type="evidence" value="ECO:0007669"/>
    <property type="project" value="UniProtKB-SubCell"/>
</dbReference>
<accession>A0A1H3UKI0</accession>
<dbReference type="PANTHER" id="PTHR32196">
    <property type="entry name" value="ABC TRANSPORTER PERMEASE PROTEIN YPHD-RELATED-RELATED"/>
    <property type="match status" value="1"/>
</dbReference>
<dbReference type="OrthoDB" id="9813906at2"/>
<evidence type="ECO:0000256" key="5">
    <source>
        <dbReference type="ARBA" id="ARBA00022692"/>
    </source>
</evidence>
<dbReference type="AlphaFoldDB" id="A0A1H3UKI0"/>
<feature type="transmembrane region" description="Helical" evidence="9">
    <location>
        <begin position="109"/>
        <end position="129"/>
    </location>
</feature>
<protein>
    <recommendedName>
        <fullName evidence="8">Autoinducer 2 import system permease protein LsrD</fullName>
    </recommendedName>
</protein>
<dbReference type="PANTHER" id="PTHR32196:SF71">
    <property type="entry name" value="AUTOINDUCER 2 IMPORT SYSTEM PERMEASE PROTEIN LSRD"/>
    <property type="match status" value="1"/>
</dbReference>
<feature type="transmembrane region" description="Helical" evidence="9">
    <location>
        <begin position="61"/>
        <end position="79"/>
    </location>
</feature>
<evidence type="ECO:0000256" key="4">
    <source>
        <dbReference type="ARBA" id="ARBA00022519"/>
    </source>
</evidence>
<dbReference type="CDD" id="cd06579">
    <property type="entry name" value="TM_PBP1_transp_AraH_like"/>
    <property type="match status" value="1"/>
</dbReference>
<dbReference type="Pfam" id="PF02653">
    <property type="entry name" value="BPD_transp_2"/>
    <property type="match status" value="1"/>
</dbReference>
<keyword evidence="5 9" id="KW-0812">Transmembrane</keyword>
<feature type="transmembrane region" description="Helical" evidence="9">
    <location>
        <begin position="178"/>
        <end position="197"/>
    </location>
</feature>
<evidence type="ECO:0000256" key="9">
    <source>
        <dbReference type="SAM" id="Phobius"/>
    </source>
</evidence>
<sequence length="336" mass="35981">MKEVTHINGANARSGGLSKFLQFTKANKNIFIQYSSLILVFSFFMIMSNGDLLSVVNLQTIIRQLAVLFIITVGLMFVFSHGNMDISVGGVIALTSMIVTFTLNAGASLFVATLVAIVVSVGCYLLNIFIANQFKLMAVIASLAIMFSTRGVVTYMVSTSNESIKVEDISKLALFSSNLTFTITSLIVIAIVGIVLFNYSKIGKQNKAVGDNPLAAMQSGVDVKKSKVISYLIAGIMIGFASMFSLARSYTVSENSGMGLEMDVIVALVLGGMALSGGSKSKISSAIVGSITLVLLNNGLIMIGVRPEIVSLVKGIIFLIVVFFILRRPRTEVIPR</sequence>
<reference evidence="11" key="1">
    <citation type="submission" date="2016-10" db="EMBL/GenBank/DDBJ databases">
        <authorList>
            <person name="Varghese N."/>
            <person name="Submissions S."/>
        </authorList>
    </citation>
    <scope>NUCLEOTIDE SEQUENCE [LARGE SCALE GENOMIC DNA]</scope>
    <source>
        <strain evidence="11">SP</strain>
    </source>
</reference>
<feature type="transmembrane region" description="Helical" evidence="9">
    <location>
        <begin position="136"/>
        <end position="158"/>
    </location>
</feature>
<keyword evidence="6 9" id="KW-1133">Transmembrane helix</keyword>
<feature type="transmembrane region" description="Helical" evidence="9">
    <location>
        <begin position="258"/>
        <end position="276"/>
    </location>
</feature>
<evidence type="ECO:0000313" key="10">
    <source>
        <dbReference type="EMBL" id="SDZ62826.1"/>
    </source>
</evidence>
<evidence type="ECO:0000256" key="1">
    <source>
        <dbReference type="ARBA" id="ARBA00004651"/>
    </source>
</evidence>
<dbReference type="STRING" id="1503961.SAMN05421736_12284"/>
<dbReference type="InterPro" id="IPR001851">
    <property type="entry name" value="ABC_transp_permease"/>
</dbReference>
<organism evidence="10 11">
    <name type="scientific">Evansella caseinilytica</name>
    <dbReference type="NCBI Taxonomy" id="1503961"/>
    <lineage>
        <taxon>Bacteria</taxon>
        <taxon>Bacillati</taxon>
        <taxon>Bacillota</taxon>
        <taxon>Bacilli</taxon>
        <taxon>Bacillales</taxon>
        <taxon>Bacillaceae</taxon>
        <taxon>Evansella</taxon>
    </lineage>
</organism>